<sequence>MRKDLRFPRDLVTLVPKALREITRLILHGLLREQREGVGRVRGKDERKRRVEKGWEESVNDLRCGNGHFNRQLGAFKLVAAIWLFAKAIKQRLMAFLHHPPRCTFVCSHDKVPSEASFRGTEYLTIDLSKGDPILSTQESVGLQFKTRQPNGLFFYSGVGDDYLTVSLRDGGVAVGMTLAKGRLDLHIKPARIRFDDNQWHKIIVHRKVQEVR</sequence>
<dbReference type="Proteomes" id="UP000600918">
    <property type="component" value="Unassembled WGS sequence"/>
</dbReference>
<evidence type="ECO:0000259" key="2">
    <source>
        <dbReference type="PROSITE" id="PS50025"/>
    </source>
</evidence>
<dbReference type="SUPFAM" id="SSF49899">
    <property type="entry name" value="Concanavalin A-like lectins/glucanases"/>
    <property type="match status" value="1"/>
</dbReference>
<comment type="caution">
    <text evidence="3">The sequence shown here is derived from an EMBL/GenBank/DDBJ whole genome shotgun (WGS) entry which is preliminary data.</text>
</comment>
<reference evidence="3" key="1">
    <citation type="journal article" date="2020" name="G3 (Bethesda)">
        <title>High-Quality Assemblies for Three Invasive Social Wasps from the &lt;i&gt;Vespula&lt;/i&gt; Genus.</title>
        <authorList>
            <person name="Harrop T.W.R."/>
            <person name="Guhlin J."/>
            <person name="McLaughlin G.M."/>
            <person name="Permina E."/>
            <person name="Stockwell P."/>
            <person name="Gilligan J."/>
            <person name="Le Lec M.F."/>
            <person name="Gruber M.A.M."/>
            <person name="Quinn O."/>
            <person name="Lovegrove M."/>
            <person name="Duncan E.J."/>
            <person name="Remnant E.J."/>
            <person name="Van Eeckhoven J."/>
            <person name="Graham B."/>
            <person name="Knapp R.A."/>
            <person name="Langford K.W."/>
            <person name="Kronenberg Z."/>
            <person name="Press M.O."/>
            <person name="Eacker S.M."/>
            <person name="Wilson-Rankin E.E."/>
            <person name="Purcell J."/>
            <person name="Lester P.J."/>
            <person name="Dearden P.K."/>
        </authorList>
    </citation>
    <scope>NUCLEOTIDE SEQUENCE</scope>
    <source>
        <strain evidence="3">Volc-1</strain>
    </source>
</reference>
<dbReference type="EMBL" id="JACSDY010000008">
    <property type="protein sequence ID" value="KAF7421645.1"/>
    <property type="molecule type" value="Genomic_DNA"/>
</dbReference>
<protein>
    <recommendedName>
        <fullName evidence="2">Laminin G domain-containing protein</fullName>
    </recommendedName>
</protein>
<evidence type="ECO:0000313" key="4">
    <source>
        <dbReference type="Proteomes" id="UP000600918"/>
    </source>
</evidence>
<evidence type="ECO:0000313" key="3">
    <source>
        <dbReference type="EMBL" id="KAF7421645.1"/>
    </source>
</evidence>
<dbReference type="AlphaFoldDB" id="A0A834NYU4"/>
<name>A0A834NYU4_VESPE</name>
<evidence type="ECO:0000256" key="1">
    <source>
        <dbReference type="PROSITE-ProRule" id="PRU00122"/>
    </source>
</evidence>
<comment type="caution">
    <text evidence="1">Lacks conserved residue(s) required for the propagation of feature annotation.</text>
</comment>
<dbReference type="PROSITE" id="PS50025">
    <property type="entry name" value="LAM_G_DOMAIN"/>
    <property type="match status" value="1"/>
</dbReference>
<proteinExistence type="predicted"/>
<dbReference type="Pfam" id="PF02210">
    <property type="entry name" value="Laminin_G_2"/>
    <property type="match status" value="1"/>
</dbReference>
<dbReference type="InterPro" id="IPR013320">
    <property type="entry name" value="ConA-like_dom_sf"/>
</dbReference>
<dbReference type="InterPro" id="IPR001791">
    <property type="entry name" value="Laminin_G"/>
</dbReference>
<accession>A0A834NYU4</accession>
<keyword evidence="4" id="KW-1185">Reference proteome</keyword>
<dbReference type="Gene3D" id="2.60.120.200">
    <property type="match status" value="1"/>
</dbReference>
<dbReference type="CDD" id="cd00110">
    <property type="entry name" value="LamG"/>
    <property type="match status" value="1"/>
</dbReference>
<feature type="domain" description="Laminin G" evidence="2">
    <location>
        <begin position="115"/>
        <end position="213"/>
    </location>
</feature>
<gene>
    <name evidence="3" type="ORF">H0235_009481</name>
</gene>
<organism evidence="3 4">
    <name type="scientific">Vespula pensylvanica</name>
    <name type="common">Western yellow jacket</name>
    <name type="synonym">Wasp</name>
    <dbReference type="NCBI Taxonomy" id="30213"/>
    <lineage>
        <taxon>Eukaryota</taxon>
        <taxon>Metazoa</taxon>
        <taxon>Ecdysozoa</taxon>
        <taxon>Arthropoda</taxon>
        <taxon>Hexapoda</taxon>
        <taxon>Insecta</taxon>
        <taxon>Pterygota</taxon>
        <taxon>Neoptera</taxon>
        <taxon>Endopterygota</taxon>
        <taxon>Hymenoptera</taxon>
        <taxon>Apocrita</taxon>
        <taxon>Aculeata</taxon>
        <taxon>Vespoidea</taxon>
        <taxon>Vespidae</taxon>
        <taxon>Vespinae</taxon>
        <taxon>Vespula</taxon>
    </lineage>
</organism>